<keyword evidence="6" id="KW-1185">Reference proteome</keyword>
<dbReference type="SFLD" id="SFLDG01014">
    <property type="entry name" value="Terpene_Cyclase_Like_1_N-term"/>
    <property type="match status" value="1"/>
</dbReference>
<comment type="cofactor">
    <cofactor evidence="1">
        <name>Mg(2+)</name>
        <dbReference type="ChEBI" id="CHEBI:18420"/>
    </cofactor>
</comment>
<protein>
    <recommendedName>
        <fullName evidence="4">Terpene synthase N-terminal domain-containing protein</fullName>
    </recommendedName>
</protein>
<dbReference type="PANTHER" id="PTHR31739:SF4">
    <property type="entry name" value="ENT-COPALYL DIPHOSPHATE SYNTHASE, CHLOROPLASTIC"/>
    <property type="match status" value="1"/>
</dbReference>
<accession>A0A835H1Q3</accession>
<evidence type="ECO:0000259" key="4">
    <source>
        <dbReference type="Pfam" id="PF01397"/>
    </source>
</evidence>
<dbReference type="Pfam" id="PF01397">
    <property type="entry name" value="Terpene_synth"/>
    <property type="match status" value="1"/>
</dbReference>
<keyword evidence="2" id="KW-0479">Metal-binding</keyword>
<dbReference type="InterPro" id="IPR008930">
    <property type="entry name" value="Terpenoid_cyclase/PrenylTrfase"/>
</dbReference>
<dbReference type="GO" id="GO:0009507">
    <property type="term" value="C:chloroplast"/>
    <property type="evidence" value="ECO:0007669"/>
    <property type="project" value="TreeGrafter"/>
</dbReference>
<comment type="caution">
    <text evidence="5">The sequence shown here is derived from an EMBL/GenBank/DDBJ whole genome shotgun (WGS) entry which is preliminary data.</text>
</comment>
<dbReference type="InterPro" id="IPR001906">
    <property type="entry name" value="Terpene_synth_N"/>
</dbReference>
<dbReference type="InterPro" id="IPR008949">
    <property type="entry name" value="Isoprenoid_synthase_dom_sf"/>
</dbReference>
<feature type="domain" description="Terpene synthase N-terminal" evidence="4">
    <location>
        <begin position="270"/>
        <end position="475"/>
    </location>
</feature>
<dbReference type="InterPro" id="IPR050148">
    <property type="entry name" value="Terpene_synthase-like"/>
</dbReference>
<reference evidence="5 6" key="1">
    <citation type="submission" date="2020-10" db="EMBL/GenBank/DDBJ databases">
        <title>The Coptis chinensis genome and diversification of protoberbering-type alkaloids.</title>
        <authorList>
            <person name="Wang B."/>
            <person name="Shu S."/>
            <person name="Song C."/>
            <person name="Liu Y."/>
        </authorList>
    </citation>
    <scope>NUCLEOTIDE SEQUENCE [LARGE SCALE GENOMIC DNA]</scope>
    <source>
        <strain evidence="5">HL-2020</strain>
        <tissue evidence="5">Leaf</tissue>
    </source>
</reference>
<dbReference type="AlphaFoldDB" id="A0A835H1Q3"/>
<dbReference type="FunFam" id="1.50.10.130:FF:000002">
    <property type="entry name" value="Ent-copalyl diphosphate synthase, chloroplastic"/>
    <property type="match status" value="1"/>
</dbReference>
<evidence type="ECO:0000313" key="5">
    <source>
        <dbReference type="EMBL" id="KAF9591710.1"/>
    </source>
</evidence>
<keyword evidence="3" id="KW-0460">Magnesium</keyword>
<dbReference type="GO" id="GO:0009686">
    <property type="term" value="P:gibberellin biosynthetic process"/>
    <property type="evidence" value="ECO:0007669"/>
    <property type="project" value="TreeGrafter"/>
</dbReference>
<name>A0A835H1Q3_9MAGN</name>
<dbReference type="PANTHER" id="PTHR31739">
    <property type="entry name" value="ENT-COPALYL DIPHOSPHATE SYNTHASE, CHLOROPLASTIC"/>
    <property type="match status" value="1"/>
</dbReference>
<dbReference type="InterPro" id="IPR036965">
    <property type="entry name" value="Terpene_synth_N_sf"/>
</dbReference>
<dbReference type="Gene3D" id="1.10.600.10">
    <property type="entry name" value="Farnesyl Diphosphate Synthase"/>
    <property type="match status" value="1"/>
</dbReference>
<dbReference type="Proteomes" id="UP000631114">
    <property type="component" value="Unassembled WGS sequence"/>
</dbReference>
<evidence type="ECO:0000256" key="1">
    <source>
        <dbReference type="ARBA" id="ARBA00001946"/>
    </source>
</evidence>
<evidence type="ECO:0000313" key="6">
    <source>
        <dbReference type="Proteomes" id="UP000631114"/>
    </source>
</evidence>
<proteinExistence type="predicted"/>
<dbReference type="GO" id="GO:0010333">
    <property type="term" value="F:terpene synthase activity"/>
    <property type="evidence" value="ECO:0007669"/>
    <property type="project" value="InterPro"/>
</dbReference>
<gene>
    <name evidence="5" type="ORF">IFM89_006056</name>
</gene>
<evidence type="ECO:0000256" key="3">
    <source>
        <dbReference type="ARBA" id="ARBA00022842"/>
    </source>
</evidence>
<sequence length="762" mass="88146">MISQLTLLSFSPQYVPKPSTLFLPLRTPTSFFNGISRVWAREATINTDFHISCGSGSSQYTYVQATQLPEKDFKANKENGIAQQVSEFNNIGEQVEVIRARLQSLDDGELSISAYDTAWVALVKDINGNDAPHFPSSLEWIVNNQFPDGSWGDSFFSAYDRLRCTLACVVALKTWNCDQEKWEKGVSFLGQYLHKLNDEDPEHQPSGFEVAFPTLIEMAQKLGLEVLQDPTVLQDLYAKRELKLKRIPMEVLHNVPTTLLHSLEGIPDLDWEKLVKLQHPNGSFLCSTSSTAYALMQTKDKKCLKYLTEVVERFKGGAPHCYPIELFERLWIVDRLERLGISRYFKSEIKECLDYVYRYEIGHLMELVGLEILSNLILMTRLWVLGCYAYMVMMLMQMHFNILRETANSFVSLDKQAKELQKCCLYRASQVLFPKEQILQEAKEFASKFLREKQSLGQVSDRWIITKDLVGEVDYNMCVPWYANLPRIETRYYLDQYGGDDDVWIAKVLYSKDELLKAYFQAVSSIFEPERATDRLAWARSTVLVKAVSFYFKAISIEQQKTFIEDFYYSSVHSNDRKLDTNGIRNELVEVILKTLSDVGFKIQEVHGTEVDHILKNFWNAWLWNSQIQEDRYLVPNNEAELLVCTLELCADLYSLDLTSQPEYVYFTSLTNKICNSLHQNQNFKAGWKENNNEEMTIDQPMESVQLDMQQLLQHVLKRDGGLHPEIKWTFLTVAKSYYYTAHCEPTTINRHISKVLFDAVL</sequence>
<dbReference type="EMBL" id="JADFTS010000008">
    <property type="protein sequence ID" value="KAF9591710.1"/>
    <property type="molecule type" value="Genomic_DNA"/>
</dbReference>
<dbReference type="Gene3D" id="1.50.10.160">
    <property type="match status" value="1"/>
</dbReference>
<dbReference type="GO" id="GO:0000287">
    <property type="term" value="F:magnesium ion binding"/>
    <property type="evidence" value="ECO:0007669"/>
    <property type="project" value="TreeGrafter"/>
</dbReference>
<dbReference type="SUPFAM" id="SSF48239">
    <property type="entry name" value="Terpenoid cyclases/Protein prenyltransferases"/>
    <property type="match status" value="2"/>
</dbReference>
<dbReference type="Gene3D" id="1.50.10.130">
    <property type="entry name" value="Terpene synthase, N-terminal domain"/>
    <property type="match status" value="1"/>
</dbReference>
<dbReference type="OrthoDB" id="2343925at2759"/>
<organism evidence="5 6">
    <name type="scientific">Coptis chinensis</name>
    <dbReference type="NCBI Taxonomy" id="261450"/>
    <lineage>
        <taxon>Eukaryota</taxon>
        <taxon>Viridiplantae</taxon>
        <taxon>Streptophyta</taxon>
        <taxon>Embryophyta</taxon>
        <taxon>Tracheophyta</taxon>
        <taxon>Spermatophyta</taxon>
        <taxon>Magnoliopsida</taxon>
        <taxon>Ranunculales</taxon>
        <taxon>Ranunculaceae</taxon>
        <taxon>Coptidoideae</taxon>
        <taxon>Coptis</taxon>
    </lineage>
</organism>
<evidence type="ECO:0000256" key="2">
    <source>
        <dbReference type="ARBA" id="ARBA00022723"/>
    </source>
</evidence>